<evidence type="ECO:0000256" key="4">
    <source>
        <dbReference type="ARBA" id="ARBA00022989"/>
    </source>
</evidence>
<keyword evidence="8" id="KW-1185">Reference proteome</keyword>
<dbReference type="RefSeq" id="WP_188550407.1">
    <property type="nucleotide sequence ID" value="NZ_BMFY01000006.1"/>
</dbReference>
<feature type="transmembrane region" description="Helical" evidence="6">
    <location>
        <begin position="220"/>
        <end position="239"/>
    </location>
</feature>
<comment type="subcellular location">
    <subcellularLocation>
        <location evidence="1">Membrane</location>
        <topology evidence="1">Multi-pass membrane protein</topology>
    </subcellularLocation>
</comment>
<sequence length="334" mass="34717">MELLLGGAVLLTLLFAFCNGFHDTSTTVVNAVQSRALTPRWALVVVTLFNFIGALLGQGIADRIGSGIVEMPEQAAIVLVMLICALAAAVLWNIVTYVAALPMSSTHALIGGLLGSGFVFGSVVHPEVLVTGVIGPLLLSPLLAFLLALVLTRLVSRLVSAVEPKKLFARTRGVQAVSTSALGLAHGIQDAQKSAAVMMIALTAYSTGAHALAEQPPTSWPVRVTIAAVLALGTWYGGWRITRTLGEKVARIDPVQRVVADTGSNALLFLAAFVFRAPISLTFTVGSAIFGAAVAGHRPIRLRYAAPVVICWLISAPASALLAAGMALAARAAL</sequence>
<dbReference type="GO" id="GO:0035435">
    <property type="term" value="P:phosphate ion transmembrane transport"/>
    <property type="evidence" value="ECO:0007669"/>
    <property type="project" value="TreeGrafter"/>
</dbReference>
<evidence type="ECO:0000256" key="5">
    <source>
        <dbReference type="ARBA" id="ARBA00023136"/>
    </source>
</evidence>
<evidence type="ECO:0000256" key="6">
    <source>
        <dbReference type="SAM" id="Phobius"/>
    </source>
</evidence>
<dbReference type="Proteomes" id="UP000616114">
    <property type="component" value="Unassembled WGS sequence"/>
</dbReference>
<dbReference type="GO" id="GO:0005315">
    <property type="term" value="F:phosphate transmembrane transporter activity"/>
    <property type="evidence" value="ECO:0007669"/>
    <property type="project" value="InterPro"/>
</dbReference>
<evidence type="ECO:0000256" key="1">
    <source>
        <dbReference type="ARBA" id="ARBA00004141"/>
    </source>
</evidence>
<organism evidence="7 8">
    <name type="scientific">Sediminivirga luteola</name>
    <dbReference type="NCBI Taxonomy" id="1774748"/>
    <lineage>
        <taxon>Bacteria</taxon>
        <taxon>Bacillati</taxon>
        <taxon>Actinomycetota</taxon>
        <taxon>Actinomycetes</taxon>
        <taxon>Micrococcales</taxon>
        <taxon>Brevibacteriaceae</taxon>
        <taxon>Sediminivirga</taxon>
    </lineage>
</organism>
<dbReference type="AlphaFoldDB" id="A0A8J2TXT5"/>
<evidence type="ECO:0000256" key="2">
    <source>
        <dbReference type="ARBA" id="ARBA00022448"/>
    </source>
</evidence>
<feature type="transmembrane region" description="Helical" evidence="6">
    <location>
        <begin position="73"/>
        <end position="95"/>
    </location>
</feature>
<dbReference type="InterPro" id="IPR001204">
    <property type="entry name" value="Phos_transporter"/>
</dbReference>
<keyword evidence="2" id="KW-0813">Transport</keyword>
<dbReference type="Pfam" id="PF01384">
    <property type="entry name" value="PHO4"/>
    <property type="match status" value="1"/>
</dbReference>
<gene>
    <name evidence="7" type="ORF">GCM10011333_15910</name>
</gene>
<keyword evidence="4 6" id="KW-1133">Transmembrane helix</keyword>
<feature type="transmembrane region" description="Helical" evidence="6">
    <location>
        <begin position="266"/>
        <end position="292"/>
    </location>
</feature>
<dbReference type="PANTHER" id="PTHR11101">
    <property type="entry name" value="PHOSPHATE TRANSPORTER"/>
    <property type="match status" value="1"/>
</dbReference>
<evidence type="ECO:0000313" key="7">
    <source>
        <dbReference type="EMBL" id="GGA13829.1"/>
    </source>
</evidence>
<evidence type="ECO:0000256" key="3">
    <source>
        <dbReference type="ARBA" id="ARBA00022692"/>
    </source>
</evidence>
<name>A0A8J2TXT5_9MICO</name>
<keyword evidence="5 6" id="KW-0472">Membrane</keyword>
<feature type="transmembrane region" description="Helical" evidence="6">
    <location>
        <begin position="304"/>
        <end position="330"/>
    </location>
</feature>
<reference evidence="7" key="2">
    <citation type="submission" date="2020-09" db="EMBL/GenBank/DDBJ databases">
        <authorList>
            <person name="Sun Q."/>
            <person name="Zhou Y."/>
        </authorList>
    </citation>
    <scope>NUCLEOTIDE SEQUENCE</scope>
    <source>
        <strain evidence="7">CGMCC 1.12785</strain>
    </source>
</reference>
<keyword evidence="3 6" id="KW-0812">Transmembrane</keyword>
<feature type="transmembrane region" description="Helical" evidence="6">
    <location>
        <begin position="41"/>
        <end position="61"/>
    </location>
</feature>
<dbReference type="EMBL" id="BMFY01000006">
    <property type="protein sequence ID" value="GGA13829.1"/>
    <property type="molecule type" value="Genomic_DNA"/>
</dbReference>
<comment type="caution">
    <text evidence="7">The sequence shown here is derived from an EMBL/GenBank/DDBJ whole genome shotgun (WGS) entry which is preliminary data.</text>
</comment>
<dbReference type="PANTHER" id="PTHR11101:SF80">
    <property type="entry name" value="PHOSPHATE TRANSPORTER"/>
    <property type="match status" value="1"/>
</dbReference>
<reference evidence="7" key="1">
    <citation type="journal article" date="2014" name="Int. J. Syst. Evol. Microbiol.">
        <title>Complete genome sequence of Corynebacterium casei LMG S-19264T (=DSM 44701T), isolated from a smear-ripened cheese.</title>
        <authorList>
            <consortium name="US DOE Joint Genome Institute (JGI-PGF)"/>
            <person name="Walter F."/>
            <person name="Albersmeier A."/>
            <person name="Kalinowski J."/>
            <person name="Ruckert C."/>
        </authorList>
    </citation>
    <scope>NUCLEOTIDE SEQUENCE</scope>
    <source>
        <strain evidence="7">CGMCC 1.12785</strain>
    </source>
</reference>
<dbReference type="GO" id="GO:0016020">
    <property type="term" value="C:membrane"/>
    <property type="evidence" value="ECO:0007669"/>
    <property type="project" value="UniProtKB-SubCell"/>
</dbReference>
<proteinExistence type="predicted"/>
<accession>A0A8J2TXT5</accession>
<evidence type="ECO:0000313" key="8">
    <source>
        <dbReference type="Proteomes" id="UP000616114"/>
    </source>
</evidence>
<feature type="transmembrane region" description="Helical" evidence="6">
    <location>
        <begin position="128"/>
        <end position="155"/>
    </location>
</feature>
<protein>
    <submittedName>
        <fullName evidence="7">Inorganic phosphate transporter</fullName>
    </submittedName>
</protein>